<keyword evidence="2" id="KW-0158">Chromosome</keyword>
<dbReference type="STRING" id="5722.A2F8F1"/>
<dbReference type="RefSeq" id="XP_001311732.1">
    <property type="nucleotide sequence ID" value="XM_001311731.1"/>
</dbReference>
<dbReference type="GO" id="GO:0051315">
    <property type="term" value="P:attachment of mitotic spindle microtubules to kinetochore"/>
    <property type="evidence" value="ECO:0000318"/>
    <property type="project" value="GO_Central"/>
</dbReference>
<dbReference type="PANTHER" id="PTHR10643">
    <property type="entry name" value="KINETOCHORE PROTEIN NDC80"/>
    <property type="match status" value="1"/>
</dbReference>
<feature type="coiled-coil region" evidence="5">
    <location>
        <begin position="373"/>
        <end position="430"/>
    </location>
</feature>
<dbReference type="Gene3D" id="1.10.418.30">
    <property type="entry name" value="Ncd80 complex, Ncd80 subunit"/>
    <property type="match status" value="1"/>
</dbReference>
<evidence type="ECO:0000256" key="5">
    <source>
        <dbReference type="SAM" id="Coils"/>
    </source>
</evidence>
<evidence type="ECO:0000256" key="2">
    <source>
        <dbReference type="ARBA" id="ARBA00022454"/>
    </source>
</evidence>
<evidence type="ECO:0000256" key="1">
    <source>
        <dbReference type="ARBA" id="ARBA00004584"/>
    </source>
</evidence>
<keyword evidence="8" id="KW-1185">Reference proteome</keyword>
<dbReference type="KEGG" id="tva:4756603"/>
<dbReference type="AlphaFoldDB" id="A2F8F1"/>
<evidence type="ECO:0008006" key="9">
    <source>
        <dbReference type="Google" id="ProtNLM"/>
    </source>
</evidence>
<evidence type="ECO:0000313" key="7">
    <source>
        <dbReference type="EMBL" id="EAX98802.1"/>
    </source>
</evidence>
<evidence type="ECO:0000256" key="4">
    <source>
        <dbReference type="ARBA" id="ARBA00023328"/>
    </source>
</evidence>
<protein>
    <recommendedName>
        <fullName evidence="9">HEC/Ndc80p family protein</fullName>
    </recommendedName>
</protein>
<sequence length="507" mass="58634">MMSRIPMKASRIPVKPAQSENTTKTQNLTQVSKVGKPKTGKKKSENKLSKQEIVTRIQEMMETITEDSFKLDPAKLDSKTYLLILNTIFSCFPIDLKQDKVDYMFIKDFLGYIGCPHQVNKTHLQTIGNLQSFADIMAPLVWFYDLLKLYQTGDEFPQDQETNYAETNFNNLLAFYHEFEELGRDDDDGPIKERIAQTFEEQYDAAIKSCKDKIEDYQNQISFSEQKMEQMNQKAKIIHEKKSNIDTLQKELTKLISETEVLESQSSAMDLEMTKLQMELERSQNKYSEIVKQRNSAETKVQELNFDANEVEKIKFKKEAIIKQIQTELEKQSATKKDIMNLRKDLEGAHEAYDRFAPYFVENMPPNHTLPDSNDKENRLSQAKALINALKAELSQEDPHEIEKQLLDEQSDIESQIADLEKLQRSLEKEFSVSKPKKKDESTDVLQEKLKNVLNNQKKFEVERQKNIADAKAKLDEAVDALNSYKADAETAFNLILREVEMTMGTI</sequence>
<keyword evidence="4" id="KW-0137">Centromere</keyword>
<evidence type="ECO:0000256" key="6">
    <source>
        <dbReference type="SAM" id="MobiDB-lite"/>
    </source>
</evidence>
<feature type="region of interest" description="Disordered" evidence="6">
    <location>
        <begin position="1"/>
        <end position="48"/>
    </location>
</feature>
<reference evidence="7" key="1">
    <citation type="submission" date="2006-10" db="EMBL/GenBank/DDBJ databases">
        <authorList>
            <person name="Amadeo P."/>
            <person name="Zhao Q."/>
            <person name="Wortman J."/>
            <person name="Fraser-Liggett C."/>
            <person name="Carlton J."/>
        </authorList>
    </citation>
    <scope>NUCLEOTIDE SEQUENCE</scope>
    <source>
        <strain evidence="7">G3</strain>
    </source>
</reference>
<dbReference type="Proteomes" id="UP000001542">
    <property type="component" value="Unassembled WGS sequence"/>
</dbReference>
<evidence type="ECO:0000313" key="8">
    <source>
        <dbReference type="Proteomes" id="UP000001542"/>
    </source>
</evidence>
<dbReference type="InterPro" id="IPR038273">
    <property type="entry name" value="Ndc80_sf"/>
</dbReference>
<proteinExistence type="predicted"/>
<dbReference type="InParanoid" id="A2F8F1"/>
<gene>
    <name evidence="7" type="ORF">TVAG_479740</name>
</gene>
<feature type="coiled-coil region" evidence="5">
    <location>
        <begin position="200"/>
        <end position="342"/>
    </location>
</feature>
<organism evidence="7 8">
    <name type="scientific">Trichomonas vaginalis (strain ATCC PRA-98 / G3)</name>
    <dbReference type="NCBI Taxonomy" id="412133"/>
    <lineage>
        <taxon>Eukaryota</taxon>
        <taxon>Metamonada</taxon>
        <taxon>Parabasalia</taxon>
        <taxon>Trichomonadida</taxon>
        <taxon>Trichomonadidae</taxon>
        <taxon>Trichomonas</taxon>
    </lineage>
</organism>
<name>A2F8F1_TRIV3</name>
<comment type="subcellular location">
    <subcellularLocation>
        <location evidence="1">Chromosome</location>
        <location evidence="1">Centromere</location>
    </subcellularLocation>
</comment>
<dbReference type="PANTHER" id="PTHR10643:SF2">
    <property type="entry name" value="KINETOCHORE PROTEIN NDC80 HOMOLOG"/>
    <property type="match status" value="1"/>
</dbReference>
<accession>A2F8F1</accession>
<dbReference type="VEuPathDB" id="TrichDB:TVAGG3_0278630"/>
<dbReference type="EMBL" id="DS113661">
    <property type="protein sequence ID" value="EAX98802.1"/>
    <property type="molecule type" value="Genomic_DNA"/>
</dbReference>
<reference evidence="7" key="2">
    <citation type="journal article" date="2007" name="Science">
        <title>Draft genome sequence of the sexually transmitted pathogen Trichomonas vaginalis.</title>
        <authorList>
            <person name="Carlton J.M."/>
            <person name="Hirt R.P."/>
            <person name="Silva J.C."/>
            <person name="Delcher A.L."/>
            <person name="Schatz M."/>
            <person name="Zhao Q."/>
            <person name="Wortman J.R."/>
            <person name="Bidwell S.L."/>
            <person name="Alsmark U.C.M."/>
            <person name="Besteiro S."/>
            <person name="Sicheritz-Ponten T."/>
            <person name="Noel C.J."/>
            <person name="Dacks J.B."/>
            <person name="Foster P.G."/>
            <person name="Simillion C."/>
            <person name="Van de Peer Y."/>
            <person name="Miranda-Saavedra D."/>
            <person name="Barton G.J."/>
            <person name="Westrop G.D."/>
            <person name="Mueller S."/>
            <person name="Dessi D."/>
            <person name="Fiori P.L."/>
            <person name="Ren Q."/>
            <person name="Paulsen I."/>
            <person name="Zhang H."/>
            <person name="Bastida-Corcuera F.D."/>
            <person name="Simoes-Barbosa A."/>
            <person name="Brown M.T."/>
            <person name="Hayes R.D."/>
            <person name="Mukherjee M."/>
            <person name="Okumura C.Y."/>
            <person name="Schneider R."/>
            <person name="Smith A.J."/>
            <person name="Vanacova S."/>
            <person name="Villalvazo M."/>
            <person name="Haas B.J."/>
            <person name="Pertea M."/>
            <person name="Feldblyum T.V."/>
            <person name="Utterback T.R."/>
            <person name="Shu C.L."/>
            <person name="Osoegawa K."/>
            <person name="de Jong P.J."/>
            <person name="Hrdy I."/>
            <person name="Horvathova L."/>
            <person name="Zubacova Z."/>
            <person name="Dolezal P."/>
            <person name="Malik S.B."/>
            <person name="Logsdon J.M. Jr."/>
            <person name="Henze K."/>
            <person name="Gupta A."/>
            <person name="Wang C.C."/>
            <person name="Dunne R.L."/>
            <person name="Upcroft J.A."/>
            <person name="Upcroft P."/>
            <person name="White O."/>
            <person name="Salzberg S.L."/>
            <person name="Tang P."/>
            <person name="Chiu C.-H."/>
            <person name="Lee Y.-S."/>
            <person name="Embley T.M."/>
            <person name="Coombs G.H."/>
            <person name="Mottram J.C."/>
            <person name="Tachezy J."/>
            <person name="Fraser-Liggett C.M."/>
            <person name="Johnson P.J."/>
        </authorList>
    </citation>
    <scope>NUCLEOTIDE SEQUENCE [LARGE SCALE GENOMIC DNA]</scope>
    <source>
        <strain evidence="7">G3</strain>
    </source>
</reference>
<keyword evidence="3 5" id="KW-0175">Coiled coil</keyword>
<dbReference type="InterPro" id="IPR005550">
    <property type="entry name" value="Kinetochore_Ndc80"/>
</dbReference>
<feature type="compositionally biased region" description="Polar residues" evidence="6">
    <location>
        <begin position="18"/>
        <end position="30"/>
    </location>
</feature>
<evidence type="ECO:0000256" key="3">
    <source>
        <dbReference type="ARBA" id="ARBA00023054"/>
    </source>
</evidence>
<dbReference type="SMR" id="A2F8F1"/>
<dbReference type="GO" id="GO:0031262">
    <property type="term" value="C:Ndc80 complex"/>
    <property type="evidence" value="ECO:0000318"/>
    <property type="project" value="GO_Central"/>
</dbReference>
<dbReference type="VEuPathDB" id="TrichDB:TVAG_479740"/>